<dbReference type="EMBL" id="CAJNOQ010007012">
    <property type="protein sequence ID" value="CAF1154932.1"/>
    <property type="molecule type" value="Genomic_DNA"/>
</dbReference>
<gene>
    <name evidence="5" type="ORF">GPM918_LOCUS21378</name>
    <name evidence="6" type="ORF">SRO942_LOCUS21375</name>
</gene>
<dbReference type="InterPro" id="IPR007588">
    <property type="entry name" value="Znf_FLYWCH"/>
</dbReference>
<dbReference type="AlphaFoldDB" id="A0A814SZP9"/>
<evidence type="ECO:0000256" key="1">
    <source>
        <dbReference type="ARBA" id="ARBA00022723"/>
    </source>
</evidence>
<keyword evidence="2" id="KW-0863">Zinc-finger</keyword>
<keyword evidence="7" id="KW-1185">Reference proteome</keyword>
<keyword evidence="1" id="KW-0479">Metal-binding</keyword>
<proteinExistence type="predicted"/>
<dbReference type="Proteomes" id="UP000681722">
    <property type="component" value="Unassembled WGS sequence"/>
</dbReference>
<dbReference type="Gene3D" id="2.20.25.240">
    <property type="match status" value="1"/>
</dbReference>
<accession>A0A814SZP9</accession>
<dbReference type="EMBL" id="CAJOBC010007011">
    <property type="protein sequence ID" value="CAF3918374.1"/>
    <property type="molecule type" value="Genomic_DNA"/>
</dbReference>
<sequence>LLLSFFNYNTTNNSNNRNNNNNFIISMASFLSTTKGKRLLRFNGYEYVTEKKSGEKTYWKCKDYWSKKYNFRIHTLNIDDSIVQQPKFDHDHPVDAAKSEVRDLMNNLKDRAKTTNETTNDILSTFMTAPEPLDLYFDRIPYNLIITKRNDNFLCFHSGPGADRIIIFSSPAQQKIMGLAILPICFVLLPNKTQITYQQMINQISIICPLWLPQTVMMDFEKEPINVLGDAFPNIQMTGCFFHFRQTIHRKIQELGMQNDYNTNARFARQARMTACLALIPVDDVVDAFGELSDELPLAFKPLLLYFQQHILAVHVLMVELHGYLRHIGADLLQDEREEYASL</sequence>
<evidence type="ECO:0000313" key="6">
    <source>
        <dbReference type="EMBL" id="CAF3918374.1"/>
    </source>
</evidence>
<reference evidence="5" key="1">
    <citation type="submission" date="2021-02" db="EMBL/GenBank/DDBJ databases">
        <authorList>
            <person name="Nowell W R."/>
        </authorList>
    </citation>
    <scope>NUCLEOTIDE SEQUENCE</scope>
</reference>
<feature type="domain" description="FLYWCH-type" evidence="4">
    <location>
        <begin position="30"/>
        <end position="76"/>
    </location>
</feature>
<name>A0A814SZP9_9BILA</name>
<dbReference type="OrthoDB" id="167578at2759"/>
<dbReference type="Proteomes" id="UP000663829">
    <property type="component" value="Unassembled WGS sequence"/>
</dbReference>
<keyword evidence="3" id="KW-0862">Zinc</keyword>
<evidence type="ECO:0000313" key="5">
    <source>
        <dbReference type="EMBL" id="CAF1154932.1"/>
    </source>
</evidence>
<organism evidence="5 7">
    <name type="scientific">Didymodactylos carnosus</name>
    <dbReference type="NCBI Taxonomy" id="1234261"/>
    <lineage>
        <taxon>Eukaryota</taxon>
        <taxon>Metazoa</taxon>
        <taxon>Spiralia</taxon>
        <taxon>Gnathifera</taxon>
        <taxon>Rotifera</taxon>
        <taxon>Eurotatoria</taxon>
        <taxon>Bdelloidea</taxon>
        <taxon>Philodinida</taxon>
        <taxon>Philodinidae</taxon>
        <taxon>Didymodactylos</taxon>
    </lineage>
</organism>
<feature type="non-terminal residue" evidence="5">
    <location>
        <position position="1"/>
    </location>
</feature>
<evidence type="ECO:0000256" key="2">
    <source>
        <dbReference type="ARBA" id="ARBA00022771"/>
    </source>
</evidence>
<evidence type="ECO:0000259" key="4">
    <source>
        <dbReference type="Pfam" id="PF04500"/>
    </source>
</evidence>
<protein>
    <recommendedName>
        <fullName evidence="4">FLYWCH-type domain-containing protein</fullName>
    </recommendedName>
</protein>
<dbReference type="Pfam" id="PF04500">
    <property type="entry name" value="FLYWCH"/>
    <property type="match status" value="1"/>
</dbReference>
<dbReference type="GO" id="GO:0008270">
    <property type="term" value="F:zinc ion binding"/>
    <property type="evidence" value="ECO:0007669"/>
    <property type="project" value="UniProtKB-KW"/>
</dbReference>
<evidence type="ECO:0000256" key="3">
    <source>
        <dbReference type="ARBA" id="ARBA00022833"/>
    </source>
</evidence>
<evidence type="ECO:0000313" key="7">
    <source>
        <dbReference type="Proteomes" id="UP000663829"/>
    </source>
</evidence>
<comment type="caution">
    <text evidence="5">The sequence shown here is derived from an EMBL/GenBank/DDBJ whole genome shotgun (WGS) entry which is preliminary data.</text>
</comment>